<evidence type="ECO:0000256" key="1">
    <source>
        <dbReference type="SAM" id="Phobius"/>
    </source>
</evidence>
<name>A0A2T5BXA1_9BACT</name>
<dbReference type="AlphaFoldDB" id="A0A2T5BXA1"/>
<dbReference type="EMBL" id="QAAD01000029">
    <property type="protein sequence ID" value="PTN04803.1"/>
    <property type="molecule type" value="Genomic_DNA"/>
</dbReference>
<keyword evidence="3" id="KW-1185">Reference proteome</keyword>
<dbReference type="OrthoDB" id="1122484at2"/>
<feature type="transmembrane region" description="Helical" evidence="1">
    <location>
        <begin position="7"/>
        <end position="29"/>
    </location>
</feature>
<evidence type="ECO:0000313" key="3">
    <source>
        <dbReference type="Proteomes" id="UP000243525"/>
    </source>
</evidence>
<keyword evidence="1" id="KW-0812">Transmembrane</keyword>
<evidence type="ECO:0000313" key="2">
    <source>
        <dbReference type="EMBL" id="PTN04803.1"/>
    </source>
</evidence>
<feature type="transmembrane region" description="Helical" evidence="1">
    <location>
        <begin position="35"/>
        <end position="60"/>
    </location>
</feature>
<keyword evidence="1" id="KW-0472">Membrane</keyword>
<keyword evidence="1" id="KW-1133">Transmembrane helix</keyword>
<dbReference type="RefSeq" id="WP_107823809.1">
    <property type="nucleotide sequence ID" value="NZ_OY782574.1"/>
</dbReference>
<accession>A0A2T5BXA1</accession>
<organism evidence="2 3">
    <name type="scientific">Mangrovibacterium marinum</name>
    <dbReference type="NCBI Taxonomy" id="1639118"/>
    <lineage>
        <taxon>Bacteria</taxon>
        <taxon>Pseudomonadati</taxon>
        <taxon>Bacteroidota</taxon>
        <taxon>Bacteroidia</taxon>
        <taxon>Marinilabiliales</taxon>
        <taxon>Prolixibacteraceae</taxon>
        <taxon>Mangrovibacterium</taxon>
    </lineage>
</organism>
<proteinExistence type="predicted"/>
<dbReference type="Proteomes" id="UP000243525">
    <property type="component" value="Unassembled WGS sequence"/>
</dbReference>
<comment type="caution">
    <text evidence="2">The sequence shown here is derived from an EMBL/GenBank/DDBJ whole genome shotgun (WGS) entry which is preliminary data.</text>
</comment>
<protein>
    <submittedName>
        <fullName evidence="2">Uncharacterized protein</fullName>
    </submittedName>
</protein>
<sequence>MKQFIRIVAGILTGCLPIIGASMFSILIYTELQSFVGIIIALVLFLGAVWFGVIVFKAIYRQGFLKFMTPVFSVSDWEKPDEEEK</sequence>
<gene>
    <name evidence="2" type="ORF">C8N47_12923</name>
</gene>
<reference evidence="2 3" key="1">
    <citation type="submission" date="2018-04" db="EMBL/GenBank/DDBJ databases">
        <title>Genomic Encyclopedia of Archaeal and Bacterial Type Strains, Phase II (KMG-II): from individual species to whole genera.</title>
        <authorList>
            <person name="Goeker M."/>
        </authorList>
    </citation>
    <scope>NUCLEOTIDE SEQUENCE [LARGE SCALE GENOMIC DNA]</scope>
    <source>
        <strain evidence="2 3">DSM 28823</strain>
    </source>
</reference>